<dbReference type="SUPFAM" id="SSF56954">
    <property type="entry name" value="Outer membrane efflux proteins (OEP)"/>
    <property type="match status" value="1"/>
</dbReference>
<sequence length="472" mass="50112">MSTRAHQFPSSLRSVVAAWRPVVRVVACASLSLGLTALPLGAHAEGLLELLDAAKGYDAAYLSAKSQAESIQYQAAQARALQRPSLNLQAGITRSHLDSSAPSIINPLTGTPVSYSSRSTSRKVGLAARQALYNAGNTAKLDQAEQSLLAAEADLQTATNDLTVRITQAYFDVLGAQDVLNTTQANKAALAEQLAAAKRSFEVGNSTITDTREAQARHDLATAQEIAATNDLRVKRIALDQLVGRSNVTPTPLRTPVNLDALSPGQVEDWVGQSAASPSVRKAEVGLQVATLEIDKARAGHLPTLDAVANVVRNDIDSSNVNARIAGGAGTSSSIGLELNMSLYAGDAVQNRIREVLQLKEKAEHDVDNARRAVTLGTRQAYFGVQSGLAQVKAYEAAESSAKLALEATQLGYRVGVRINKDVLDAQTQLTSTQKDLYKARYDVIVGSVKLRQASGTLKAEDLSELNKLLAN</sequence>
<evidence type="ECO:0000256" key="3">
    <source>
        <dbReference type="ARBA" id="ARBA00022448"/>
    </source>
</evidence>
<accession>A0A4R6R4M0</accession>
<comment type="similarity">
    <text evidence="2">Belongs to the outer membrane factor (OMF) (TC 1.B.17) family.</text>
</comment>
<comment type="caution">
    <text evidence="9">The sequence shown here is derived from an EMBL/GenBank/DDBJ whole genome shotgun (WGS) entry which is preliminary data.</text>
</comment>
<dbReference type="RefSeq" id="WP_133611001.1">
    <property type="nucleotide sequence ID" value="NZ_SNXW01000011.1"/>
</dbReference>
<keyword evidence="6" id="KW-0472">Membrane</keyword>
<keyword evidence="4" id="KW-1134">Transmembrane beta strand</keyword>
<name>A0A4R6R4M0_9BURK</name>
<keyword evidence="7" id="KW-0998">Cell outer membrane</keyword>
<dbReference type="PANTHER" id="PTHR30026:SF20">
    <property type="entry name" value="OUTER MEMBRANE PROTEIN TOLC"/>
    <property type="match status" value="1"/>
</dbReference>
<keyword evidence="3" id="KW-0813">Transport</keyword>
<evidence type="ECO:0000256" key="4">
    <source>
        <dbReference type="ARBA" id="ARBA00022452"/>
    </source>
</evidence>
<evidence type="ECO:0000256" key="2">
    <source>
        <dbReference type="ARBA" id="ARBA00007613"/>
    </source>
</evidence>
<feature type="coiled-coil region" evidence="8">
    <location>
        <begin position="141"/>
        <end position="200"/>
    </location>
</feature>
<keyword evidence="8" id="KW-0175">Coiled coil</keyword>
<reference evidence="9 10" key="1">
    <citation type="submission" date="2019-03" db="EMBL/GenBank/DDBJ databases">
        <title>Genomic Encyclopedia of Type Strains, Phase IV (KMG-IV): sequencing the most valuable type-strain genomes for metagenomic binning, comparative biology and taxonomic classification.</title>
        <authorList>
            <person name="Goeker M."/>
        </authorList>
    </citation>
    <scope>NUCLEOTIDE SEQUENCE [LARGE SCALE GENOMIC DNA]</scope>
    <source>
        <strain evidence="9 10">DSM 11901</strain>
    </source>
</reference>
<dbReference type="EMBL" id="SNXW01000011">
    <property type="protein sequence ID" value="TDP80702.1"/>
    <property type="molecule type" value="Genomic_DNA"/>
</dbReference>
<evidence type="ECO:0000313" key="10">
    <source>
        <dbReference type="Proteomes" id="UP000294593"/>
    </source>
</evidence>
<evidence type="ECO:0000256" key="6">
    <source>
        <dbReference type="ARBA" id="ARBA00023136"/>
    </source>
</evidence>
<dbReference type="GO" id="GO:0009279">
    <property type="term" value="C:cell outer membrane"/>
    <property type="evidence" value="ECO:0007669"/>
    <property type="project" value="UniProtKB-SubCell"/>
</dbReference>
<evidence type="ECO:0000256" key="1">
    <source>
        <dbReference type="ARBA" id="ARBA00004442"/>
    </source>
</evidence>
<dbReference type="NCBIfam" id="TIGR01844">
    <property type="entry name" value="type_I_sec_TolC"/>
    <property type="match status" value="1"/>
</dbReference>
<dbReference type="Gene3D" id="1.20.1600.10">
    <property type="entry name" value="Outer membrane efflux proteins (OEP)"/>
    <property type="match status" value="1"/>
</dbReference>
<comment type="subcellular location">
    <subcellularLocation>
        <location evidence="1">Cell outer membrane</location>
    </subcellularLocation>
</comment>
<keyword evidence="5" id="KW-0812">Transmembrane</keyword>
<evidence type="ECO:0000256" key="7">
    <source>
        <dbReference type="ARBA" id="ARBA00023237"/>
    </source>
</evidence>
<dbReference type="GO" id="GO:0015288">
    <property type="term" value="F:porin activity"/>
    <property type="evidence" value="ECO:0007669"/>
    <property type="project" value="TreeGrafter"/>
</dbReference>
<keyword evidence="10" id="KW-1185">Reference proteome</keyword>
<proteinExistence type="inferred from homology"/>
<dbReference type="Proteomes" id="UP000294593">
    <property type="component" value="Unassembled WGS sequence"/>
</dbReference>
<organism evidence="9 10">
    <name type="scientific">Aquabacterium commune</name>
    <dbReference type="NCBI Taxonomy" id="70586"/>
    <lineage>
        <taxon>Bacteria</taxon>
        <taxon>Pseudomonadati</taxon>
        <taxon>Pseudomonadota</taxon>
        <taxon>Betaproteobacteria</taxon>
        <taxon>Burkholderiales</taxon>
        <taxon>Aquabacterium</taxon>
    </lineage>
</organism>
<dbReference type="AlphaFoldDB" id="A0A4R6R4M0"/>
<dbReference type="Pfam" id="PF02321">
    <property type="entry name" value="OEP"/>
    <property type="match status" value="2"/>
</dbReference>
<evidence type="ECO:0000313" key="9">
    <source>
        <dbReference type="EMBL" id="TDP80702.1"/>
    </source>
</evidence>
<dbReference type="OrthoDB" id="9813458at2"/>
<protein>
    <submittedName>
        <fullName evidence="9">Outer membrane protein</fullName>
    </submittedName>
</protein>
<dbReference type="PANTHER" id="PTHR30026">
    <property type="entry name" value="OUTER MEMBRANE PROTEIN TOLC"/>
    <property type="match status" value="1"/>
</dbReference>
<dbReference type="InterPro" id="IPR051906">
    <property type="entry name" value="TolC-like"/>
</dbReference>
<dbReference type="GO" id="GO:1990281">
    <property type="term" value="C:efflux pump complex"/>
    <property type="evidence" value="ECO:0007669"/>
    <property type="project" value="TreeGrafter"/>
</dbReference>
<evidence type="ECO:0000256" key="8">
    <source>
        <dbReference type="SAM" id="Coils"/>
    </source>
</evidence>
<dbReference type="GO" id="GO:0015562">
    <property type="term" value="F:efflux transmembrane transporter activity"/>
    <property type="evidence" value="ECO:0007669"/>
    <property type="project" value="InterPro"/>
</dbReference>
<dbReference type="InterPro" id="IPR010130">
    <property type="entry name" value="T1SS_OMP_TolC"/>
</dbReference>
<dbReference type="InterPro" id="IPR003423">
    <property type="entry name" value="OMP_efflux"/>
</dbReference>
<gene>
    <name evidence="9" type="ORF">EV672_11137</name>
</gene>
<evidence type="ECO:0000256" key="5">
    <source>
        <dbReference type="ARBA" id="ARBA00022692"/>
    </source>
</evidence>